<gene>
    <name evidence="2" type="ORF">NTJ_10987</name>
</gene>
<feature type="compositionally biased region" description="Basic residues" evidence="1">
    <location>
        <begin position="318"/>
        <end position="332"/>
    </location>
</feature>
<name>A0ABN7B170_9HEMI</name>
<feature type="compositionally biased region" description="Pro residues" evidence="1">
    <location>
        <begin position="397"/>
        <end position="406"/>
    </location>
</feature>
<feature type="compositionally biased region" description="Acidic residues" evidence="1">
    <location>
        <begin position="231"/>
        <end position="241"/>
    </location>
</feature>
<feature type="region of interest" description="Disordered" evidence="1">
    <location>
        <begin position="1"/>
        <end position="30"/>
    </location>
</feature>
<feature type="compositionally biased region" description="Basic and acidic residues" evidence="1">
    <location>
        <begin position="242"/>
        <end position="258"/>
    </location>
</feature>
<evidence type="ECO:0000256" key="1">
    <source>
        <dbReference type="SAM" id="MobiDB-lite"/>
    </source>
</evidence>
<sequence length="666" mass="73244">MPPPQRKSRFGSPVSSVSTASISPGLGRESRKLQSLAANNRRVSRPTAPLEKVVVRFLDGPTEQKWPPAMDQATARKWRSINGSFDILDRLMVRSEKSSLAMGRQLSLDTSQRPNLRRQISEELRPPPPGPLKIAWTSTDQTDPPSVEVVAKKCGQPKPAMVKPPKSPFLADENAAVLYSRQQLTERLRTSWKKTSGRHNLNIFLNQSFESEADNVSEVIDSPATRSPSTTDDDEPDDDDRPAEAALKDKASASDRRLAFRAMGRQSKISAMDSPCPTPEPFNKEQGQVRRMMSAPSRPQVKKLTKSATVESRVKSAPSKRKHKPQTQRRRGKGDSSDEEKAGATRRVKRGVDKGEIVTMVSLVSPAESEDEEPPAAVLPPATPKPPTPNPTSESPKPNPPPPPPILTLRKPAKTVTFRPVVAPPQSSTQFQTSFPLKRTLVHQNTIGSISPSNNLKTPNLTRPQLQRQSTLPLALLTTPSTTPEPIVVSVRPPSALKQPPKVADYNNEGPLETIASVDETSGDLSEPSSNGQSNGRPPPKVQRKTLSFAGRPPQNPVPSTARRKFIQATHSVIKIEPEPIKEAELPPPLPVELPHRQVSEDISSDQGEQDSPVEQVFKNSKEKECYQLFKKMSDRGVSVSFETVLRGLLTPTEYRMRRSALLSVC</sequence>
<evidence type="ECO:0008006" key="4">
    <source>
        <dbReference type="Google" id="ProtNLM"/>
    </source>
</evidence>
<keyword evidence="3" id="KW-1185">Reference proteome</keyword>
<reference evidence="2 3" key="1">
    <citation type="submission" date="2023-09" db="EMBL/GenBank/DDBJ databases">
        <title>Nesidiocoris tenuis whole genome shotgun sequence.</title>
        <authorList>
            <person name="Shibata T."/>
            <person name="Shimoda M."/>
            <person name="Kobayashi T."/>
            <person name="Uehara T."/>
        </authorList>
    </citation>
    <scope>NUCLEOTIDE SEQUENCE [LARGE SCALE GENOMIC DNA]</scope>
    <source>
        <strain evidence="2 3">Japan</strain>
    </source>
</reference>
<feature type="compositionally biased region" description="Basic and acidic residues" evidence="1">
    <location>
        <begin position="333"/>
        <end position="343"/>
    </location>
</feature>
<feature type="compositionally biased region" description="Polar residues" evidence="1">
    <location>
        <begin position="521"/>
        <end position="536"/>
    </location>
</feature>
<accession>A0ABN7B170</accession>
<feature type="region of interest" description="Disordered" evidence="1">
    <location>
        <begin position="521"/>
        <end position="560"/>
    </location>
</feature>
<dbReference type="Proteomes" id="UP001307889">
    <property type="component" value="Chromosome 9"/>
</dbReference>
<organism evidence="2 3">
    <name type="scientific">Nesidiocoris tenuis</name>
    <dbReference type="NCBI Taxonomy" id="355587"/>
    <lineage>
        <taxon>Eukaryota</taxon>
        <taxon>Metazoa</taxon>
        <taxon>Ecdysozoa</taxon>
        <taxon>Arthropoda</taxon>
        <taxon>Hexapoda</taxon>
        <taxon>Insecta</taxon>
        <taxon>Pterygota</taxon>
        <taxon>Neoptera</taxon>
        <taxon>Paraneoptera</taxon>
        <taxon>Hemiptera</taxon>
        <taxon>Heteroptera</taxon>
        <taxon>Panheteroptera</taxon>
        <taxon>Cimicomorpha</taxon>
        <taxon>Miridae</taxon>
        <taxon>Dicyphina</taxon>
        <taxon>Nesidiocoris</taxon>
    </lineage>
</organism>
<feature type="region of interest" description="Disordered" evidence="1">
    <location>
        <begin position="212"/>
        <end position="435"/>
    </location>
</feature>
<dbReference type="EMBL" id="AP028917">
    <property type="protein sequence ID" value="BES98172.1"/>
    <property type="molecule type" value="Genomic_DNA"/>
</dbReference>
<feature type="compositionally biased region" description="Pro residues" evidence="1">
    <location>
        <begin position="377"/>
        <end position="390"/>
    </location>
</feature>
<feature type="compositionally biased region" description="Low complexity" evidence="1">
    <location>
        <begin position="12"/>
        <end position="24"/>
    </location>
</feature>
<proteinExistence type="predicted"/>
<feature type="compositionally biased region" description="Polar residues" evidence="1">
    <location>
        <begin position="425"/>
        <end position="435"/>
    </location>
</feature>
<evidence type="ECO:0000313" key="2">
    <source>
        <dbReference type="EMBL" id="BES98172.1"/>
    </source>
</evidence>
<protein>
    <recommendedName>
        <fullName evidence="4">WH2 domain-containing protein</fullName>
    </recommendedName>
</protein>
<evidence type="ECO:0000313" key="3">
    <source>
        <dbReference type="Proteomes" id="UP001307889"/>
    </source>
</evidence>